<dbReference type="GO" id="GO:0008233">
    <property type="term" value="F:peptidase activity"/>
    <property type="evidence" value="ECO:0007669"/>
    <property type="project" value="InterPro"/>
</dbReference>
<feature type="domain" description="AB hydrolase-1" evidence="3">
    <location>
        <begin position="26"/>
        <end position="130"/>
    </location>
</feature>
<protein>
    <recommendedName>
        <fullName evidence="3">AB hydrolase-1 domain-containing protein</fullName>
    </recommendedName>
</protein>
<accession>A0A0F9GWN2</accession>
<dbReference type="InterPro" id="IPR000073">
    <property type="entry name" value="AB_hydrolase_1"/>
</dbReference>
<dbReference type="GO" id="GO:0016020">
    <property type="term" value="C:membrane"/>
    <property type="evidence" value="ECO:0007669"/>
    <property type="project" value="TreeGrafter"/>
</dbReference>
<gene>
    <name evidence="4" type="ORF">LCGC14_1777040</name>
</gene>
<keyword evidence="2" id="KW-0378">Hydrolase</keyword>
<name>A0A0F9GWN2_9ZZZZ</name>
<evidence type="ECO:0000259" key="3">
    <source>
        <dbReference type="Pfam" id="PF00561"/>
    </source>
</evidence>
<evidence type="ECO:0000313" key="4">
    <source>
        <dbReference type="EMBL" id="KKM03174.1"/>
    </source>
</evidence>
<dbReference type="PANTHER" id="PTHR43798">
    <property type="entry name" value="MONOACYLGLYCEROL LIPASE"/>
    <property type="match status" value="1"/>
</dbReference>
<dbReference type="AlphaFoldDB" id="A0A0F9GWN2"/>
<dbReference type="Gene3D" id="3.40.50.1820">
    <property type="entry name" value="alpha/beta hydrolase"/>
    <property type="match status" value="1"/>
</dbReference>
<dbReference type="InterPro" id="IPR029058">
    <property type="entry name" value="AB_hydrolase_fold"/>
</dbReference>
<dbReference type="InterPro" id="IPR002410">
    <property type="entry name" value="Peptidase_S33"/>
</dbReference>
<organism evidence="4">
    <name type="scientific">marine sediment metagenome</name>
    <dbReference type="NCBI Taxonomy" id="412755"/>
    <lineage>
        <taxon>unclassified sequences</taxon>
        <taxon>metagenomes</taxon>
        <taxon>ecological metagenomes</taxon>
    </lineage>
</organism>
<dbReference type="SUPFAM" id="SSF53474">
    <property type="entry name" value="alpha/beta-Hydrolases"/>
    <property type="match status" value="1"/>
</dbReference>
<dbReference type="InterPro" id="IPR050266">
    <property type="entry name" value="AB_hydrolase_sf"/>
</dbReference>
<reference evidence="4" key="1">
    <citation type="journal article" date="2015" name="Nature">
        <title>Complex archaea that bridge the gap between prokaryotes and eukaryotes.</title>
        <authorList>
            <person name="Spang A."/>
            <person name="Saw J.H."/>
            <person name="Jorgensen S.L."/>
            <person name="Zaremba-Niedzwiedzka K."/>
            <person name="Martijn J."/>
            <person name="Lind A.E."/>
            <person name="van Eijk R."/>
            <person name="Schleper C."/>
            <person name="Guy L."/>
            <person name="Ettema T.J."/>
        </authorList>
    </citation>
    <scope>NUCLEOTIDE SEQUENCE</scope>
</reference>
<dbReference type="PRINTS" id="PR00111">
    <property type="entry name" value="ABHYDROLASE"/>
</dbReference>
<feature type="non-terminal residue" evidence="4">
    <location>
        <position position="234"/>
    </location>
</feature>
<dbReference type="PRINTS" id="PR00793">
    <property type="entry name" value="PROAMNOPTASE"/>
</dbReference>
<evidence type="ECO:0000256" key="1">
    <source>
        <dbReference type="ARBA" id="ARBA00010088"/>
    </source>
</evidence>
<dbReference type="EMBL" id="LAZR01016745">
    <property type="protein sequence ID" value="KKM03174.1"/>
    <property type="molecule type" value="Genomic_DNA"/>
</dbReference>
<evidence type="ECO:0000256" key="2">
    <source>
        <dbReference type="ARBA" id="ARBA00022801"/>
    </source>
</evidence>
<proteinExistence type="inferred from homology"/>
<comment type="similarity">
    <text evidence="1">Belongs to the peptidase S33 family.</text>
</comment>
<dbReference type="PANTHER" id="PTHR43798:SF33">
    <property type="entry name" value="HYDROLASE, PUTATIVE (AFU_ORTHOLOGUE AFUA_2G14860)-RELATED"/>
    <property type="match status" value="1"/>
</dbReference>
<dbReference type="Pfam" id="PF00561">
    <property type="entry name" value="Abhydrolase_1"/>
    <property type="match status" value="1"/>
</dbReference>
<comment type="caution">
    <text evidence="4">The sequence shown here is derived from an EMBL/GenBank/DDBJ whole genome shotgun (WGS) entry which is preliminary data.</text>
</comment>
<sequence length="234" mass="26168">MTPKNQFVELRGLRFHYRDWGGSGQPLVLLHGLASNSLIWKLVAPLLARRFRVLALDQRGHGPSDKPDDGYDFQAITGDLQAFIEALSLERPALVGHSWGANVALQFAAERSDAVSWLALVDGGFLEISAFPGMTWERTLEMMSPPPLAGLKLEAFLQGARNWPGLGSVWNDEVQEIVLANFRIDEDETIHPHLSRENHLKILRSLWEQKPSALWPRLRCPALLIPAASDHQDS</sequence>
<dbReference type="GO" id="GO:0006508">
    <property type="term" value="P:proteolysis"/>
    <property type="evidence" value="ECO:0007669"/>
    <property type="project" value="InterPro"/>
</dbReference>